<dbReference type="RefSeq" id="WP_344671926.1">
    <property type="nucleotide sequence ID" value="NZ_BAAAQN010000097.1"/>
</dbReference>
<protein>
    <recommendedName>
        <fullName evidence="1">Peptidase S1 domain-containing protein</fullName>
    </recommendedName>
</protein>
<dbReference type="Gene3D" id="2.40.10.10">
    <property type="entry name" value="Trypsin-like serine proteases"/>
    <property type="match status" value="1"/>
</dbReference>
<keyword evidence="3" id="KW-1185">Reference proteome</keyword>
<proteinExistence type="predicted"/>
<dbReference type="InterPro" id="IPR043504">
    <property type="entry name" value="Peptidase_S1_PA_chymotrypsin"/>
</dbReference>
<gene>
    <name evidence="2" type="ORF">GCM10009839_90250</name>
</gene>
<evidence type="ECO:0000259" key="1">
    <source>
        <dbReference type="Pfam" id="PF00089"/>
    </source>
</evidence>
<sequence length="295" mass="32271">MAGRSQYWVDIHQGGTPLGAGFFITARYVLTARHCLRRIRRDDDTLDLHCADGEVVAARLYQSGADADLALIETTKPKDWSIALPRPDLPRARDGWTDPYRPTASDPYLKGLIEHAPVPYLCADGTTVQALQLGCDQALGDYSGYSGSPVERLVEHSEEHCDSDDARLLGILLEQHLDRENPDRASGVLFAATIGEVLERFDYFGLAHFERILGLRLTPADPPPFASEPSSVVEPPSVVEPARSSLRAKIAEASALVDGLEDWVSRGLLDPDEVRVMASRIANSIVDAGIAEMTR</sequence>
<dbReference type="Pfam" id="PF00089">
    <property type="entry name" value="Trypsin"/>
    <property type="match status" value="1"/>
</dbReference>
<dbReference type="InterPro" id="IPR001254">
    <property type="entry name" value="Trypsin_dom"/>
</dbReference>
<dbReference type="InterPro" id="IPR009003">
    <property type="entry name" value="Peptidase_S1_PA"/>
</dbReference>
<dbReference type="EMBL" id="BAAAQN010000097">
    <property type="protein sequence ID" value="GAA2064653.1"/>
    <property type="molecule type" value="Genomic_DNA"/>
</dbReference>
<evidence type="ECO:0000313" key="3">
    <source>
        <dbReference type="Proteomes" id="UP001500751"/>
    </source>
</evidence>
<dbReference type="Proteomes" id="UP001500751">
    <property type="component" value="Unassembled WGS sequence"/>
</dbReference>
<feature type="domain" description="Peptidase S1" evidence="1">
    <location>
        <begin position="4"/>
        <end position="77"/>
    </location>
</feature>
<evidence type="ECO:0000313" key="2">
    <source>
        <dbReference type="EMBL" id="GAA2064653.1"/>
    </source>
</evidence>
<name>A0ABP5H634_9ACTN</name>
<comment type="caution">
    <text evidence="2">The sequence shown here is derived from an EMBL/GenBank/DDBJ whole genome shotgun (WGS) entry which is preliminary data.</text>
</comment>
<dbReference type="SUPFAM" id="SSF50494">
    <property type="entry name" value="Trypsin-like serine proteases"/>
    <property type="match status" value="1"/>
</dbReference>
<organism evidence="2 3">
    <name type="scientific">Catenulispora yoronensis</name>
    <dbReference type="NCBI Taxonomy" id="450799"/>
    <lineage>
        <taxon>Bacteria</taxon>
        <taxon>Bacillati</taxon>
        <taxon>Actinomycetota</taxon>
        <taxon>Actinomycetes</taxon>
        <taxon>Catenulisporales</taxon>
        <taxon>Catenulisporaceae</taxon>
        <taxon>Catenulispora</taxon>
    </lineage>
</organism>
<reference evidence="3" key="1">
    <citation type="journal article" date="2019" name="Int. J. Syst. Evol. Microbiol.">
        <title>The Global Catalogue of Microorganisms (GCM) 10K type strain sequencing project: providing services to taxonomists for standard genome sequencing and annotation.</title>
        <authorList>
            <consortium name="The Broad Institute Genomics Platform"/>
            <consortium name="The Broad Institute Genome Sequencing Center for Infectious Disease"/>
            <person name="Wu L."/>
            <person name="Ma J."/>
        </authorList>
    </citation>
    <scope>NUCLEOTIDE SEQUENCE [LARGE SCALE GENOMIC DNA]</scope>
    <source>
        <strain evidence="3">JCM 16014</strain>
    </source>
</reference>
<accession>A0ABP5H634</accession>